<dbReference type="AlphaFoldDB" id="A0A2D2Q3H7"/>
<organism evidence="2 3">
    <name type="scientific">Parathermosynechococcus lividus PCC 6715</name>
    <dbReference type="NCBI Taxonomy" id="1917166"/>
    <lineage>
        <taxon>Bacteria</taxon>
        <taxon>Bacillati</taxon>
        <taxon>Cyanobacteriota</taxon>
        <taxon>Cyanophyceae</taxon>
        <taxon>Acaryochloridales</taxon>
        <taxon>Thermosynechococcaceae</taxon>
        <taxon>Parathermosynechococcus</taxon>
    </lineage>
</organism>
<dbReference type="EMBL" id="CP018092">
    <property type="protein sequence ID" value="ATS19070.1"/>
    <property type="molecule type" value="Genomic_DNA"/>
</dbReference>
<reference evidence="3" key="2">
    <citation type="journal article" date="2022" name="Front. Microbiol.">
        <title>Comparative Genomic Analysis Revealed Distinct Molecular Components and Organization of CO2-Concentrating Mechanism in Thermophilic Cyanobacteria.</title>
        <authorList>
            <person name="Tang J."/>
            <person name="Zhou H."/>
            <person name="Yao D."/>
            <person name="Riaz S."/>
            <person name="You D."/>
            <person name="Klepacz-Smolka A."/>
            <person name="Daroch M."/>
        </authorList>
    </citation>
    <scope>NUCLEOTIDE SEQUENCE [LARGE SCALE GENOMIC DNA]</scope>
    <source>
        <strain evidence="3">PCC 6715</strain>
    </source>
</reference>
<name>A0A2D2Q3H7_PARLV</name>
<dbReference type="Proteomes" id="UP000231057">
    <property type="component" value="Chromosome"/>
</dbReference>
<dbReference type="RefSeq" id="WP_099799409.1">
    <property type="nucleotide sequence ID" value="NZ_CP018092.1"/>
</dbReference>
<gene>
    <name evidence="2" type="ORF">BRW62_10345</name>
</gene>
<feature type="compositionally biased region" description="Acidic residues" evidence="1">
    <location>
        <begin position="82"/>
        <end position="92"/>
    </location>
</feature>
<protein>
    <submittedName>
        <fullName evidence="2">Uncharacterized protein</fullName>
    </submittedName>
</protein>
<sequence>MMLPQDIIGQKVWLDVDSEDAYYPGETVRVQAEITQPTAPPWYFARYLNAPRWLRTQGQWLTHHEAEMAVLLNPVLEEPELVEGDDDYDNYGDELTNGGCDSHH</sequence>
<accession>A0A2D2Q3H7</accession>
<feature type="region of interest" description="Disordered" evidence="1">
    <location>
        <begin position="82"/>
        <end position="104"/>
    </location>
</feature>
<evidence type="ECO:0000256" key="1">
    <source>
        <dbReference type="SAM" id="MobiDB-lite"/>
    </source>
</evidence>
<evidence type="ECO:0000313" key="2">
    <source>
        <dbReference type="EMBL" id="ATS19070.1"/>
    </source>
</evidence>
<reference evidence="2 3" key="1">
    <citation type="submission" date="2016-11" db="EMBL/GenBank/DDBJ databases">
        <title>Complete genome sequence of thermophilic cyanobacteria strain Synechococcus sp. PCC6715.</title>
        <authorList>
            <person name="Tang J."/>
            <person name="Daroch M."/>
            <person name="Liang Y."/>
            <person name="Jiang D."/>
            <person name="Shah M."/>
        </authorList>
    </citation>
    <scope>NUCLEOTIDE SEQUENCE [LARGE SCALE GENOMIC DNA]</scope>
    <source>
        <strain evidence="2 3">PCC 6715</strain>
    </source>
</reference>
<dbReference type="KEGG" id="slw:BRW62_10345"/>
<keyword evidence="3" id="KW-1185">Reference proteome</keyword>
<proteinExistence type="predicted"/>
<evidence type="ECO:0000313" key="3">
    <source>
        <dbReference type="Proteomes" id="UP000231057"/>
    </source>
</evidence>
<dbReference type="OrthoDB" id="565172at2"/>